<dbReference type="InterPro" id="IPR045676">
    <property type="entry name" value="DUF6194"/>
</dbReference>
<dbReference type="Proteomes" id="UP001500902">
    <property type="component" value="Unassembled WGS sequence"/>
</dbReference>
<keyword evidence="3" id="KW-1185">Reference proteome</keyword>
<sequence>MDATAMTRYISETFDQARSTESSGDTFFTYGPPGDQWLLFATVVTGDTYDSVSDLSREGAYRLNLGLTKATYTARFGRPPTERDEHGVLETGHDYARRDAVMPHPHYASQHWVCVVEPSGTLGDVRELLEEAYRFAERKHANRSSRG</sequence>
<proteinExistence type="predicted"/>
<dbReference type="EMBL" id="BAAAZP010000067">
    <property type="protein sequence ID" value="GAA3666435.1"/>
    <property type="molecule type" value="Genomic_DNA"/>
</dbReference>
<evidence type="ECO:0000313" key="2">
    <source>
        <dbReference type="EMBL" id="GAA3666435.1"/>
    </source>
</evidence>
<dbReference type="Pfam" id="PF19694">
    <property type="entry name" value="DUF6194"/>
    <property type="match status" value="1"/>
</dbReference>
<feature type="domain" description="DUF6194" evidence="1">
    <location>
        <begin position="1"/>
        <end position="144"/>
    </location>
</feature>
<protein>
    <submittedName>
        <fullName evidence="2">DUF6194 family protein</fullName>
    </submittedName>
</protein>
<reference evidence="3" key="1">
    <citation type="journal article" date="2019" name="Int. J. Syst. Evol. Microbiol.">
        <title>The Global Catalogue of Microorganisms (GCM) 10K type strain sequencing project: providing services to taxonomists for standard genome sequencing and annotation.</title>
        <authorList>
            <consortium name="The Broad Institute Genomics Platform"/>
            <consortium name="The Broad Institute Genome Sequencing Center for Infectious Disease"/>
            <person name="Wu L."/>
            <person name="Ma J."/>
        </authorList>
    </citation>
    <scope>NUCLEOTIDE SEQUENCE [LARGE SCALE GENOMIC DNA]</scope>
    <source>
        <strain evidence="3">JCM 16904</strain>
    </source>
</reference>
<name>A0ABP7BS90_9ACTN</name>
<accession>A0ABP7BS90</accession>
<organism evidence="2 3">
    <name type="scientific">Nonomuraea antimicrobica</name>
    <dbReference type="NCBI Taxonomy" id="561173"/>
    <lineage>
        <taxon>Bacteria</taxon>
        <taxon>Bacillati</taxon>
        <taxon>Actinomycetota</taxon>
        <taxon>Actinomycetes</taxon>
        <taxon>Streptosporangiales</taxon>
        <taxon>Streptosporangiaceae</taxon>
        <taxon>Nonomuraea</taxon>
    </lineage>
</organism>
<dbReference type="RefSeq" id="WP_344877863.1">
    <property type="nucleotide sequence ID" value="NZ_BAAAZP010000067.1"/>
</dbReference>
<evidence type="ECO:0000259" key="1">
    <source>
        <dbReference type="Pfam" id="PF19694"/>
    </source>
</evidence>
<comment type="caution">
    <text evidence="2">The sequence shown here is derived from an EMBL/GenBank/DDBJ whole genome shotgun (WGS) entry which is preliminary data.</text>
</comment>
<evidence type="ECO:0000313" key="3">
    <source>
        <dbReference type="Proteomes" id="UP001500902"/>
    </source>
</evidence>
<gene>
    <name evidence="2" type="ORF">GCM10022224_033100</name>
</gene>